<dbReference type="InterPro" id="IPR011990">
    <property type="entry name" value="TPR-like_helical_dom_sf"/>
</dbReference>
<dbReference type="Pfam" id="PF13424">
    <property type="entry name" value="TPR_12"/>
    <property type="match status" value="2"/>
</dbReference>
<dbReference type="Gene3D" id="3.40.50.300">
    <property type="entry name" value="P-loop containing nucleotide triphosphate hydrolases"/>
    <property type="match status" value="1"/>
</dbReference>
<dbReference type="PANTHER" id="PTHR46082:SF6">
    <property type="entry name" value="AAA+ ATPASE DOMAIN-CONTAINING PROTEIN-RELATED"/>
    <property type="match status" value="1"/>
</dbReference>
<dbReference type="Proteomes" id="UP000637239">
    <property type="component" value="Chromosome 5"/>
</dbReference>
<name>A0A7R7VQD6_ASPCH</name>
<dbReference type="GeneID" id="66983189"/>
<dbReference type="EMBL" id="AP024420">
    <property type="protein sequence ID" value="BCR88831.1"/>
    <property type="molecule type" value="Genomic_DNA"/>
</dbReference>
<feature type="signal peptide" evidence="1">
    <location>
        <begin position="1"/>
        <end position="23"/>
    </location>
</feature>
<dbReference type="SUPFAM" id="SSF53167">
    <property type="entry name" value="Purine and uridine phosphorylases"/>
    <property type="match status" value="1"/>
</dbReference>
<evidence type="ECO:0000313" key="4">
    <source>
        <dbReference type="Proteomes" id="UP000637239"/>
    </source>
</evidence>
<reference evidence="3" key="1">
    <citation type="submission" date="2021-01" db="EMBL/GenBank/DDBJ databases">
        <authorList>
            <consortium name="Aspergillus chevalieri M1 genome sequencing consortium"/>
            <person name="Kazuki M."/>
            <person name="Futagami T."/>
        </authorList>
    </citation>
    <scope>NUCLEOTIDE SEQUENCE</scope>
    <source>
        <strain evidence="3">M1</strain>
    </source>
</reference>
<protein>
    <recommendedName>
        <fullName evidence="2">Nucleoside phosphorylase domain-containing protein</fullName>
    </recommendedName>
</protein>
<dbReference type="SMART" id="SM00028">
    <property type="entry name" value="TPR"/>
    <property type="match status" value="4"/>
</dbReference>
<keyword evidence="1" id="KW-0732">Signal</keyword>
<dbReference type="InterPro" id="IPR027417">
    <property type="entry name" value="P-loop_NTPase"/>
</dbReference>
<feature type="chain" id="PRO_5030666296" description="Nucleoside phosphorylase domain-containing protein" evidence="1">
    <location>
        <begin position="24"/>
        <end position="939"/>
    </location>
</feature>
<dbReference type="InterPro" id="IPR019734">
    <property type="entry name" value="TPR_rpt"/>
</dbReference>
<feature type="domain" description="Nucleoside phosphorylase" evidence="2">
    <location>
        <begin position="11"/>
        <end position="154"/>
    </location>
</feature>
<dbReference type="Gene3D" id="1.25.40.10">
    <property type="entry name" value="Tetratricopeptide repeat domain"/>
    <property type="match status" value="2"/>
</dbReference>
<gene>
    <name evidence="3" type="ORF">ACHE_50029A</name>
</gene>
<dbReference type="GO" id="GO:0003824">
    <property type="term" value="F:catalytic activity"/>
    <property type="evidence" value="ECO:0007669"/>
    <property type="project" value="InterPro"/>
</dbReference>
<evidence type="ECO:0000259" key="2">
    <source>
        <dbReference type="Pfam" id="PF01048"/>
    </source>
</evidence>
<reference evidence="3" key="2">
    <citation type="submission" date="2021-02" db="EMBL/GenBank/DDBJ databases">
        <title>Aspergillus chevalieri M1 genome sequence.</title>
        <authorList>
            <person name="Kadooka C."/>
            <person name="Mori K."/>
            <person name="Futagami T."/>
        </authorList>
    </citation>
    <scope>NUCLEOTIDE SEQUENCE</scope>
    <source>
        <strain evidence="3">M1</strain>
    </source>
</reference>
<organism evidence="3 4">
    <name type="scientific">Aspergillus chevalieri</name>
    <name type="common">Eurotium chevalieri</name>
    <dbReference type="NCBI Taxonomy" id="182096"/>
    <lineage>
        <taxon>Eukaryota</taxon>
        <taxon>Fungi</taxon>
        <taxon>Dikarya</taxon>
        <taxon>Ascomycota</taxon>
        <taxon>Pezizomycotina</taxon>
        <taxon>Eurotiomycetes</taxon>
        <taxon>Eurotiomycetidae</taxon>
        <taxon>Eurotiales</taxon>
        <taxon>Aspergillaceae</taxon>
        <taxon>Aspergillus</taxon>
        <taxon>Aspergillus subgen. Aspergillus</taxon>
    </lineage>
</organism>
<dbReference type="SUPFAM" id="SSF48452">
    <property type="entry name" value="TPR-like"/>
    <property type="match status" value="2"/>
</dbReference>
<dbReference type="GO" id="GO:0009116">
    <property type="term" value="P:nucleoside metabolic process"/>
    <property type="evidence" value="ECO:0007669"/>
    <property type="project" value="InterPro"/>
</dbReference>
<dbReference type="Gene3D" id="3.40.50.1580">
    <property type="entry name" value="Nucleoside phosphorylase domain"/>
    <property type="match status" value="1"/>
</dbReference>
<dbReference type="SUPFAM" id="SSF52540">
    <property type="entry name" value="P-loop containing nucleoside triphosphate hydrolases"/>
    <property type="match status" value="1"/>
</dbReference>
<dbReference type="InterPro" id="IPR053137">
    <property type="entry name" value="NLR-like"/>
</dbReference>
<evidence type="ECO:0000256" key="1">
    <source>
        <dbReference type="SAM" id="SignalP"/>
    </source>
</evidence>
<dbReference type="AlphaFoldDB" id="A0A7R7VQD6"/>
<keyword evidence="4" id="KW-1185">Reference proteome</keyword>
<evidence type="ECO:0000313" key="3">
    <source>
        <dbReference type="EMBL" id="BCR88831.1"/>
    </source>
</evidence>
<proteinExistence type="predicted"/>
<dbReference type="KEGG" id="ache:ACHE_50029A"/>
<dbReference type="RefSeq" id="XP_043137353.1">
    <property type="nucleotide sequence ID" value="XM_043279700.1"/>
</dbReference>
<sequence>MRPKSRNDFAIAIICALPLEADAVEALFDETYDRLGKHYGKQPGDVNVYINGRIGRHHVVLCYLPGMGKGSAASVASSLQVSYTGIQLALVVGICGGAPPPPKYDEIFFSDIIISDTVMEYDFGRQYPGGFQRKTGVKDTLGRPDREIRTLLKSLQAYNSRIEFQNQVLQYLHTLQQAGTRWQHPDVDDVLFKASYLHKHHGETSSVKCCCLESNVLDSICHDALEKNCKDLRCDNDQVIRRREPIKAANISVHIGTIGSADKVMKSGQHRDAISRKEEIIGFEMEGAGVWDNAPCVVIKGVCDYADSHKSKAWQAYAAATGASAAKAFLEYWRPVNHEDASKNRHLMIPFGRNPRFVGRHDENHKLEDLISMPDGAKKIAITGLGGVGKTQAVEQAFRGIAQVIGIQDVKPAEIKECIKAYFSQIDRKWLLIFDNADDLDMWMKGSSTASALKDFLPYNTQGHIIFTTRNRKLAVKLASSDVVHVRELDEKAGMEYLERSLIEESLLHNHHAMITLLEQLTFLPLAVTQAAAYMNGNGIGVSDYLLLLQEQEADVVELLSEDFGDDGRYKDAQNPVAITWLISFYQIQKLDKLASDYLSHMACVDPRNIPESFLPQPTSKKKMIDALGLLSAYSFITIQPGNGSITLHRLVHLATRNWMKKADQFTLYIRKTADRLSETFPHNDHTNRQLWREYLPHALFLLGANEFQENQEQYVDYIENVGTCLDSDGRYKEAEKLLVQVMEIRKQVLGPEHPSILTSMANLASTYRNQGRWKEAEELQLQVMETWKQVLGPEHPSTLTSMANLASTYRDQGRWKEAEELFLQGMETLKQVLGPEHPSTLTRMANLTSTYWNQGQGRWKEAEELLMQVMETWKQVLGPEHPDTLNGMHNLASTYWNQGRWKEAEELFLQVIKTRKQVLGPEHPDTLTSMHNLVTGSE</sequence>
<dbReference type="Pfam" id="PF01048">
    <property type="entry name" value="PNP_UDP_1"/>
    <property type="match status" value="1"/>
</dbReference>
<accession>A0A7R7VQD6</accession>
<dbReference type="PANTHER" id="PTHR46082">
    <property type="entry name" value="ATP/GTP-BINDING PROTEIN-RELATED"/>
    <property type="match status" value="1"/>
</dbReference>
<dbReference type="Pfam" id="PF13374">
    <property type="entry name" value="TPR_10"/>
    <property type="match status" value="1"/>
</dbReference>
<dbReference type="InterPro" id="IPR035994">
    <property type="entry name" value="Nucleoside_phosphorylase_sf"/>
</dbReference>
<dbReference type="InterPro" id="IPR000845">
    <property type="entry name" value="Nucleoside_phosphorylase_d"/>
</dbReference>